<dbReference type="OrthoDB" id="3472739at2759"/>
<dbReference type="EMBL" id="PQXL01000536">
    <property type="protein sequence ID" value="THV45050.1"/>
    <property type="molecule type" value="Genomic_DNA"/>
</dbReference>
<comment type="caution">
    <text evidence="1">The sequence shown here is derived from an EMBL/GenBank/DDBJ whole genome shotgun (WGS) entry which is preliminary data.</text>
</comment>
<evidence type="ECO:0000313" key="2">
    <source>
        <dbReference type="Proteomes" id="UP000308671"/>
    </source>
</evidence>
<accession>A0A4S8QKE4</accession>
<name>A0A4S8QKE4_9HELO</name>
<dbReference type="AlphaFoldDB" id="A0A4S8QKE4"/>
<protein>
    <submittedName>
        <fullName evidence="1">Uncharacterized protein</fullName>
    </submittedName>
</protein>
<organism evidence="1 2">
    <name type="scientific">Botrytis galanthina</name>
    <dbReference type="NCBI Taxonomy" id="278940"/>
    <lineage>
        <taxon>Eukaryota</taxon>
        <taxon>Fungi</taxon>
        <taxon>Dikarya</taxon>
        <taxon>Ascomycota</taxon>
        <taxon>Pezizomycotina</taxon>
        <taxon>Leotiomycetes</taxon>
        <taxon>Helotiales</taxon>
        <taxon>Sclerotiniaceae</taxon>
        <taxon>Botrytis</taxon>
    </lineage>
</organism>
<reference evidence="1 2" key="1">
    <citation type="submission" date="2017-12" db="EMBL/GenBank/DDBJ databases">
        <title>Comparative genomics of Botrytis spp.</title>
        <authorList>
            <person name="Valero-Jimenez C.A."/>
            <person name="Tapia P."/>
            <person name="Veloso J."/>
            <person name="Silva-Moreno E."/>
            <person name="Staats M."/>
            <person name="Valdes J.H."/>
            <person name="Van Kan J.A.L."/>
        </authorList>
    </citation>
    <scope>NUCLEOTIDE SEQUENCE [LARGE SCALE GENOMIC DNA]</scope>
    <source>
        <strain evidence="1 2">MUCL435</strain>
    </source>
</reference>
<proteinExistence type="predicted"/>
<dbReference type="Proteomes" id="UP000308671">
    <property type="component" value="Unassembled WGS sequence"/>
</dbReference>
<keyword evidence="2" id="KW-1185">Reference proteome</keyword>
<gene>
    <name evidence="1" type="ORF">BGAL_0537g00040</name>
</gene>
<sequence length="374" mass="42647">MTSSNGMEVEPGNTLENQWEYDIVSTAHPKVQSLVEKWLSQIEDQQLQKIQNPRIPVEIIFQIIELLLNSGDECTAVCVAITGRAYYRFFRSLHPERVSLISRPSHPFSQRGFPLTLAKLLHDWLVPEYRFSNRLNKFLLCSVYGDESGTPAEWDLIQRTNDYRSVISRQGRTVGKAILPSPFGMGTDWYLAAVRQFVKHVEEAIPDLSTVGSNLMQYIPVVMPGISVIGLTMSTFTSTGLPVRLVNMAPPSENRPWLHGTSYPGVTSTGNILPGQMMLGQTPDQDQLRENLRMTNLAVKDQYARVTEMQRTNIWHFMGRYVSTRIQDHDLSGNVLNTTRRMCFWEAILQASKQDWEQYFLVFANGVEVRKSNE</sequence>
<evidence type="ECO:0000313" key="1">
    <source>
        <dbReference type="EMBL" id="THV45050.1"/>
    </source>
</evidence>